<dbReference type="Gene3D" id="3.40.80.10">
    <property type="entry name" value="Peptidoglycan recognition protein-like"/>
    <property type="match status" value="1"/>
</dbReference>
<dbReference type="AlphaFoldDB" id="A0A838CGP6"/>
<feature type="domain" description="N-acetylmuramoyl-L-alanine amidase" evidence="1">
    <location>
        <begin position="32"/>
        <end position="170"/>
    </location>
</feature>
<dbReference type="GO" id="GO:0008745">
    <property type="term" value="F:N-acetylmuramoyl-L-alanine amidase activity"/>
    <property type="evidence" value="ECO:0007669"/>
    <property type="project" value="InterPro"/>
</dbReference>
<gene>
    <name evidence="2" type="ORF">HMC16_00230</name>
</gene>
<evidence type="ECO:0000259" key="1">
    <source>
        <dbReference type="SMART" id="SM00644"/>
    </source>
</evidence>
<evidence type="ECO:0000313" key="2">
    <source>
        <dbReference type="EMBL" id="MBA1834174.1"/>
    </source>
</evidence>
<dbReference type="EMBL" id="JABFEE010000001">
    <property type="protein sequence ID" value="MBA1834174.1"/>
    <property type="molecule type" value="Genomic_DNA"/>
</dbReference>
<dbReference type="InterPro" id="IPR002502">
    <property type="entry name" value="Amidase_domain"/>
</dbReference>
<dbReference type="InterPro" id="IPR036505">
    <property type="entry name" value="Amidase/PGRP_sf"/>
</dbReference>
<organism evidence="2 3">
    <name type="scientific">Corynebacterium wankanglinii</name>
    <dbReference type="NCBI Taxonomy" id="2735136"/>
    <lineage>
        <taxon>Bacteria</taxon>
        <taxon>Bacillati</taxon>
        <taxon>Actinomycetota</taxon>
        <taxon>Actinomycetes</taxon>
        <taxon>Mycobacteriales</taxon>
        <taxon>Corynebacteriaceae</taxon>
        <taxon>Corynebacterium</taxon>
    </lineage>
</organism>
<proteinExistence type="predicted"/>
<evidence type="ECO:0000313" key="3">
    <source>
        <dbReference type="Proteomes" id="UP000581408"/>
    </source>
</evidence>
<sequence>MAITPQPHWRGDPTFLPEVFRAFGVKFREYPGWKDWGMGDFGAIQGVMWHHTGAMNTSPEYIRNNPRLSNGLSSQFHTAPNGLQTILGAGIAWHAGRGWLDGWPTNDANRVCLGFEMQHDGISPWPEEQLESTRLATAAILWFLGKRATKKTMIAHWEYSMQAQGKWDPGAGTGKAGVVMNMDRQRELVNQLIDNFTRTGDPYGKPAPPPKPKEDTVPLSTKFFTDFIVGFIGPIISDVKDIRQQITGGRDAGNYDGWSISWLIEQYQRRKGDHGTLPELIAVNLKETERLADQVARLAHVIEKKEQK</sequence>
<dbReference type="SUPFAM" id="SSF55846">
    <property type="entry name" value="N-acetylmuramoyl-L-alanine amidase-like"/>
    <property type="match status" value="1"/>
</dbReference>
<name>A0A838CGP6_9CORY</name>
<protein>
    <submittedName>
        <fullName evidence="2">N-acetylmuramoyl-L-alanine amidase</fullName>
    </submittedName>
</protein>
<dbReference type="SMART" id="SM00644">
    <property type="entry name" value="Ami_2"/>
    <property type="match status" value="1"/>
</dbReference>
<dbReference type="Proteomes" id="UP000581408">
    <property type="component" value="Unassembled WGS sequence"/>
</dbReference>
<comment type="caution">
    <text evidence="2">The sequence shown here is derived from an EMBL/GenBank/DDBJ whole genome shotgun (WGS) entry which is preliminary data.</text>
</comment>
<reference evidence="2 3" key="1">
    <citation type="submission" date="2020-05" db="EMBL/GenBank/DDBJ databases">
        <title>Descriptions of Corynebacterium xxxx sp. nov., Corynebacterium yyyy sp. nov. and Corynebacterium zzzz sp. nov.</title>
        <authorList>
            <person name="Zhang G."/>
        </authorList>
    </citation>
    <scope>NUCLEOTIDE SEQUENCE [LARGE SCALE GENOMIC DNA]</scope>
    <source>
        <strain evidence="3">zg-915</strain>
    </source>
</reference>
<dbReference type="RefSeq" id="WP_181193782.1">
    <property type="nucleotide sequence ID" value="NZ_JABFEE010000001.1"/>
</dbReference>
<dbReference type="GO" id="GO:0009253">
    <property type="term" value="P:peptidoglycan catabolic process"/>
    <property type="evidence" value="ECO:0007669"/>
    <property type="project" value="InterPro"/>
</dbReference>
<accession>A0A838CGP6</accession>
<dbReference type="Pfam" id="PF01510">
    <property type="entry name" value="Amidase_2"/>
    <property type="match status" value="1"/>
</dbReference>